<sequence>MTNITAHQLVQFCDDYLSTHEFQDYCPNGLQVDADRPIGRIITGVTANQKLIEAAIAKQADAILVHHGYFWKGEAEPLTGMKGKRIRLLMQHGISLIAYHLPLDAHPVLGNNAMLAKELDLTITGALYPHQKHPIGNIANCPPIRSSDLATKIGQVLGRTPLHIANNPDRLVTKIGLCTGGAQDMIEQAAKMGCDAFISGEISERTTHAAHELNIDYFASGHHATERSGVRELGNLIAKQFGILVEFVDIDNPA</sequence>
<dbReference type="EMBL" id="CP089977">
    <property type="protein sequence ID" value="UXZ05027.1"/>
    <property type="molecule type" value="Genomic_DNA"/>
</dbReference>
<dbReference type="PANTHER" id="PTHR13799:SF14">
    <property type="entry name" value="GTP CYCLOHYDROLASE 1 TYPE 2 HOMOLOG"/>
    <property type="match status" value="1"/>
</dbReference>
<dbReference type="InterPro" id="IPR002678">
    <property type="entry name" value="DUF34/NIF3"/>
</dbReference>
<keyword evidence="4" id="KW-1185">Reference proteome</keyword>
<name>A0ABY6F4X8_9GAMM</name>
<evidence type="ECO:0000256" key="1">
    <source>
        <dbReference type="ARBA" id="ARBA00006964"/>
    </source>
</evidence>
<gene>
    <name evidence="3" type="ORF">LU297_00810</name>
</gene>
<proteinExistence type="inferred from homology"/>
<dbReference type="NCBIfam" id="TIGR00486">
    <property type="entry name" value="YbgI_SA1388"/>
    <property type="match status" value="1"/>
</dbReference>
<accession>A0ABY6F4X8</accession>
<keyword evidence="2" id="KW-0479">Metal-binding</keyword>
<organism evidence="3 4">
    <name type="scientific">Moraxella nasicaprae</name>
    <dbReference type="NCBI Taxonomy" id="2904122"/>
    <lineage>
        <taxon>Bacteria</taxon>
        <taxon>Pseudomonadati</taxon>
        <taxon>Pseudomonadota</taxon>
        <taxon>Gammaproteobacteria</taxon>
        <taxon>Moraxellales</taxon>
        <taxon>Moraxellaceae</taxon>
        <taxon>Moraxella</taxon>
    </lineage>
</organism>
<evidence type="ECO:0000256" key="2">
    <source>
        <dbReference type="ARBA" id="ARBA00022723"/>
    </source>
</evidence>
<evidence type="ECO:0000313" key="3">
    <source>
        <dbReference type="EMBL" id="UXZ05027.1"/>
    </source>
</evidence>
<dbReference type="SUPFAM" id="SSF102705">
    <property type="entry name" value="NIF3 (NGG1p interacting factor 3)-like"/>
    <property type="match status" value="1"/>
</dbReference>
<dbReference type="Proteomes" id="UP001063782">
    <property type="component" value="Chromosome"/>
</dbReference>
<dbReference type="Pfam" id="PF01784">
    <property type="entry name" value="DUF34_NIF3"/>
    <property type="match status" value="1"/>
</dbReference>
<dbReference type="Gene3D" id="3.40.1390.30">
    <property type="entry name" value="NIF3 (NGG1p interacting factor 3)-like"/>
    <property type="match status" value="2"/>
</dbReference>
<protein>
    <submittedName>
        <fullName evidence="3">Nif3-like dinuclear metal center hexameric protein</fullName>
    </submittedName>
</protein>
<reference evidence="3" key="1">
    <citation type="submission" date="2021-12" db="EMBL/GenBank/DDBJ databases">
        <title>taxonomy of Moraxella sp. ZY201224.</title>
        <authorList>
            <person name="Li F."/>
        </authorList>
    </citation>
    <scope>NUCLEOTIDE SEQUENCE</scope>
    <source>
        <strain evidence="3">ZY201224</strain>
    </source>
</reference>
<dbReference type="InterPro" id="IPR036069">
    <property type="entry name" value="DUF34/NIF3_sf"/>
</dbReference>
<comment type="similarity">
    <text evidence="1">Belongs to the GTP cyclohydrolase I type 2/NIF3 family.</text>
</comment>
<dbReference type="RefSeq" id="WP_263076529.1">
    <property type="nucleotide sequence ID" value="NZ_CP089977.1"/>
</dbReference>
<dbReference type="PANTHER" id="PTHR13799">
    <property type="entry name" value="NGG1 INTERACTING FACTOR 3"/>
    <property type="match status" value="1"/>
</dbReference>
<evidence type="ECO:0000313" key="4">
    <source>
        <dbReference type="Proteomes" id="UP001063782"/>
    </source>
</evidence>